<dbReference type="RefSeq" id="WP_101029745.1">
    <property type="nucleotide sequence ID" value="NZ_CABMMZ010000073.1"/>
</dbReference>
<dbReference type="EMBL" id="NNSR01000073">
    <property type="protein sequence ID" value="PKD26966.1"/>
    <property type="molecule type" value="Genomic_DNA"/>
</dbReference>
<dbReference type="UniPathway" id="UPA00053">
    <property type="reaction ID" value="UER00087"/>
</dbReference>
<comment type="subunit">
    <text evidence="7">Homodimer.</text>
</comment>
<dbReference type="GO" id="GO:0009073">
    <property type="term" value="P:aromatic amino acid family biosynthetic process"/>
    <property type="evidence" value="ECO:0007669"/>
    <property type="project" value="UniProtKB-KW"/>
</dbReference>
<dbReference type="CDD" id="cd01065">
    <property type="entry name" value="NAD_bind_Shikimate_DH"/>
    <property type="match status" value="1"/>
</dbReference>
<evidence type="ECO:0000256" key="7">
    <source>
        <dbReference type="HAMAP-Rule" id="MF_00222"/>
    </source>
</evidence>
<gene>
    <name evidence="7 9" type="primary">aroE</name>
    <name evidence="9" type="ORF">RBATCC27255_01832</name>
</gene>
<keyword evidence="5 7" id="KW-0560">Oxidoreductase</keyword>
<dbReference type="InterPro" id="IPR036291">
    <property type="entry name" value="NAD(P)-bd_dom_sf"/>
</dbReference>
<dbReference type="GO" id="GO:0009423">
    <property type="term" value="P:chorismate biosynthetic process"/>
    <property type="evidence" value="ECO:0007669"/>
    <property type="project" value="UniProtKB-UniRule"/>
</dbReference>
<dbReference type="PANTHER" id="PTHR21089:SF1">
    <property type="entry name" value="BIFUNCTIONAL 3-DEHYDROQUINATE DEHYDRATASE_SHIKIMATE DEHYDROGENASE, CHLOROPLASTIC"/>
    <property type="match status" value="1"/>
</dbReference>
<dbReference type="Pfam" id="PF08501">
    <property type="entry name" value="Shikimate_dh_N"/>
    <property type="match status" value="1"/>
</dbReference>
<keyword evidence="3 7" id="KW-0028">Amino-acid biosynthesis</keyword>
<sequence>METKKFAVIGHPIGHTMSPFIHTRLFELQGVKAEYTKLDIAPENLEYEFKNTLSRLDGFNITIPHKQAVIPFLDEIDAKAEMYGSVNTVSNKNGISKGYTTDPDGFLKALDAAGIMLNGRIVIIGCGGVARTMAYEVVLKKQPLLFAVRKEDLKIAEALCDEIRKTVAGCDVSFCLIDELSGDIDVLINATPIGMYPKIENQPVSDSVINRCANVFDAVYNPLETMLVKKARANGATAESGMAMLVWQAVVSHEHWDGSVYNKGDIAQLCIDSAKELEKNF</sequence>
<feature type="binding site" evidence="7">
    <location>
        <position position="218"/>
    </location>
    <ligand>
        <name>NADP(+)</name>
        <dbReference type="ChEBI" id="CHEBI:58349"/>
    </ligand>
</feature>
<feature type="binding site" evidence="7">
    <location>
        <position position="87"/>
    </location>
    <ligand>
        <name>shikimate</name>
        <dbReference type="ChEBI" id="CHEBI:36208"/>
    </ligand>
</feature>
<dbReference type="SUPFAM" id="SSF51735">
    <property type="entry name" value="NAD(P)-binding Rossmann-fold domains"/>
    <property type="match status" value="1"/>
</dbReference>
<evidence type="ECO:0000256" key="6">
    <source>
        <dbReference type="ARBA" id="ARBA00023141"/>
    </source>
</evidence>
<feature type="binding site" evidence="7">
    <location>
        <position position="62"/>
    </location>
    <ligand>
        <name>shikimate</name>
        <dbReference type="ChEBI" id="CHEBI:36208"/>
    </ligand>
</feature>
<keyword evidence="4 7" id="KW-0521">NADP</keyword>
<comment type="similarity">
    <text evidence="7">Belongs to the shikimate dehydrogenase family.</text>
</comment>
<dbReference type="InterPro" id="IPR046346">
    <property type="entry name" value="Aminoacid_DH-like_N_sf"/>
</dbReference>
<keyword evidence="6 7" id="KW-0057">Aromatic amino acid biosynthesis</keyword>
<feature type="domain" description="Shikimate dehydrogenase substrate binding N-terminal" evidence="8">
    <location>
        <begin position="8"/>
        <end position="89"/>
    </location>
</feature>
<proteinExistence type="inferred from homology"/>
<dbReference type="NCBIfam" id="TIGR00507">
    <property type="entry name" value="aroE"/>
    <property type="match status" value="1"/>
</dbReference>
<comment type="function">
    <text evidence="7">Involved in the biosynthesis of the chorismate, which leads to the biosynthesis of aromatic amino acids. Catalyzes the reversible NADPH linked reduction of 3-dehydroshikimate (DHSA) to yield shikimate (SA).</text>
</comment>
<evidence type="ECO:0000256" key="2">
    <source>
        <dbReference type="ARBA" id="ARBA00012962"/>
    </source>
</evidence>
<comment type="caution">
    <text evidence="7">Lacks conserved residue(s) required for the propagation of feature annotation.</text>
</comment>
<evidence type="ECO:0000256" key="4">
    <source>
        <dbReference type="ARBA" id="ARBA00022857"/>
    </source>
</evidence>
<dbReference type="Proteomes" id="UP000233425">
    <property type="component" value="Unassembled WGS sequence"/>
</dbReference>
<dbReference type="GO" id="GO:0008652">
    <property type="term" value="P:amino acid biosynthetic process"/>
    <property type="evidence" value="ECO:0007669"/>
    <property type="project" value="UniProtKB-KW"/>
</dbReference>
<dbReference type="EC" id="1.1.1.25" evidence="2 7"/>
<feature type="binding site" evidence="7">
    <location>
        <position position="241"/>
    </location>
    <ligand>
        <name>NADP(+)</name>
        <dbReference type="ChEBI" id="CHEBI:58349"/>
    </ligand>
</feature>
<evidence type="ECO:0000313" key="10">
    <source>
        <dbReference type="Proteomes" id="UP000233425"/>
    </source>
</evidence>
<comment type="pathway">
    <text evidence="1 7">Metabolic intermediate biosynthesis; chorismate biosynthesis; chorismate from D-erythrose 4-phosphate and phosphoenolpyruvate: step 4/7.</text>
</comment>
<dbReference type="GO" id="GO:0019632">
    <property type="term" value="P:shikimate metabolic process"/>
    <property type="evidence" value="ECO:0007669"/>
    <property type="project" value="InterPro"/>
</dbReference>
<organism evidence="9 10">
    <name type="scientific">Ruminococcus bromii</name>
    <dbReference type="NCBI Taxonomy" id="40518"/>
    <lineage>
        <taxon>Bacteria</taxon>
        <taxon>Bacillati</taxon>
        <taxon>Bacillota</taxon>
        <taxon>Clostridia</taxon>
        <taxon>Eubacteriales</taxon>
        <taxon>Oscillospiraceae</taxon>
        <taxon>Ruminococcus</taxon>
    </lineage>
</organism>
<evidence type="ECO:0000256" key="5">
    <source>
        <dbReference type="ARBA" id="ARBA00023002"/>
    </source>
</evidence>
<feature type="binding site" evidence="7">
    <location>
        <position position="220"/>
    </location>
    <ligand>
        <name>shikimate</name>
        <dbReference type="ChEBI" id="CHEBI:36208"/>
    </ligand>
</feature>
<keyword evidence="10" id="KW-1185">Reference proteome</keyword>
<dbReference type="HAMAP" id="MF_00222">
    <property type="entry name" value="Shikimate_DH_AroE"/>
    <property type="match status" value="1"/>
</dbReference>
<feature type="binding site" evidence="7">
    <location>
        <begin position="16"/>
        <end position="18"/>
    </location>
    <ligand>
        <name>shikimate</name>
        <dbReference type="ChEBI" id="CHEBI:36208"/>
    </ligand>
</feature>
<dbReference type="GO" id="GO:0050661">
    <property type="term" value="F:NADP binding"/>
    <property type="evidence" value="ECO:0007669"/>
    <property type="project" value="InterPro"/>
</dbReference>
<feature type="active site" description="Proton acceptor" evidence="7">
    <location>
        <position position="66"/>
    </location>
</feature>
<comment type="catalytic activity">
    <reaction evidence="7">
        <text>shikimate + NADP(+) = 3-dehydroshikimate + NADPH + H(+)</text>
        <dbReference type="Rhea" id="RHEA:17737"/>
        <dbReference type="ChEBI" id="CHEBI:15378"/>
        <dbReference type="ChEBI" id="CHEBI:16630"/>
        <dbReference type="ChEBI" id="CHEBI:36208"/>
        <dbReference type="ChEBI" id="CHEBI:57783"/>
        <dbReference type="ChEBI" id="CHEBI:58349"/>
        <dbReference type="EC" id="1.1.1.25"/>
    </reaction>
</comment>
<dbReference type="InterPro" id="IPR011342">
    <property type="entry name" value="Shikimate_DH"/>
</dbReference>
<comment type="caution">
    <text evidence="9">The sequence shown here is derived from an EMBL/GenBank/DDBJ whole genome shotgun (WGS) entry which is preliminary data.</text>
</comment>
<evidence type="ECO:0000256" key="1">
    <source>
        <dbReference type="ARBA" id="ARBA00004871"/>
    </source>
</evidence>
<feature type="binding site" evidence="7">
    <location>
        <position position="248"/>
    </location>
    <ligand>
        <name>shikimate</name>
        <dbReference type="ChEBI" id="CHEBI:36208"/>
    </ligand>
</feature>
<dbReference type="PANTHER" id="PTHR21089">
    <property type="entry name" value="SHIKIMATE DEHYDROGENASE"/>
    <property type="match status" value="1"/>
</dbReference>
<dbReference type="Gene3D" id="3.40.50.10860">
    <property type="entry name" value="Leucine Dehydrogenase, chain A, domain 1"/>
    <property type="match status" value="1"/>
</dbReference>
<evidence type="ECO:0000256" key="3">
    <source>
        <dbReference type="ARBA" id="ARBA00022605"/>
    </source>
</evidence>
<protein>
    <recommendedName>
        <fullName evidence="2 7">Shikimate dehydrogenase (NADP(+))</fullName>
        <shortName evidence="7">SDH</shortName>
        <ecNumber evidence="2 7">1.1.1.25</ecNumber>
    </recommendedName>
</protein>
<evidence type="ECO:0000259" key="8">
    <source>
        <dbReference type="Pfam" id="PF08501"/>
    </source>
</evidence>
<dbReference type="AlphaFoldDB" id="A0A2N0UJ05"/>
<dbReference type="InterPro" id="IPR022893">
    <property type="entry name" value="Shikimate_DH_fam"/>
</dbReference>
<name>A0A2N0UJ05_9FIRM</name>
<reference evidence="9" key="1">
    <citation type="journal article" date="2018" name="Environ. Microbiol.">
        <title>Sporulation capability and amylosome conservation among diverse human colonic and rumen isolates of the keystone starch-degrader Ruminococcus bromii.</title>
        <authorList>
            <person name="Mukhopadhya I."/>
            <person name="Morais S."/>
            <person name="Laverde-Gomez J."/>
            <person name="Sheridan P.O."/>
            <person name="Walker A.W."/>
            <person name="Kelly W."/>
            <person name="Klieve A.V."/>
            <person name="Ouwerkerk D."/>
            <person name="Duncan S.H."/>
            <person name="Louis P."/>
            <person name="Koropatkin N."/>
            <person name="Cockburn D."/>
            <person name="Kibler R."/>
            <person name="Cooper P.J."/>
            <person name="Sandoval C."/>
            <person name="Crost E."/>
            <person name="Juge N."/>
            <person name="Bayer E.A."/>
            <person name="Flint H.J."/>
        </authorList>
    </citation>
    <scope>NUCLEOTIDE SEQUENCE [LARGE SCALE GENOMIC DNA]</scope>
    <source>
        <strain evidence="9">ATCC 27255</strain>
    </source>
</reference>
<dbReference type="SUPFAM" id="SSF53223">
    <property type="entry name" value="Aminoacid dehydrogenase-like, N-terminal domain"/>
    <property type="match status" value="1"/>
</dbReference>
<evidence type="ECO:0000313" key="9">
    <source>
        <dbReference type="EMBL" id="PKD26966.1"/>
    </source>
</evidence>
<dbReference type="GO" id="GO:0004764">
    <property type="term" value="F:shikimate 3-dehydrogenase (NADP+) activity"/>
    <property type="evidence" value="ECO:0007669"/>
    <property type="project" value="UniProtKB-UniRule"/>
</dbReference>
<accession>A0A2N0UJ05</accession>
<feature type="binding site" evidence="7">
    <location>
        <position position="102"/>
    </location>
    <ligand>
        <name>shikimate</name>
        <dbReference type="ChEBI" id="CHEBI:36208"/>
    </ligand>
</feature>
<dbReference type="InterPro" id="IPR013708">
    <property type="entry name" value="Shikimate_DH-bd_N"/>
</dbReference>
<dbReference type="Gene3D" id="3.40.50.720">
    <property type="entry name" value="NAD(P)-binding Rossmann-like Domain"/>
    <property type="match status" value="1"/>
</dbReference>